<accession>A0A8R7Q8X0</accession>
<dbReference type="Proteomes" id="UP000015106">
    <property type="component" value="Chromosome 4"/>
</dbReference>
<reference evidence="2" key="3">
    <citation type="submission" date="2022-06" db="UniProtKB">
        <authorList>
            <consortium name="EnsemblPlants"/>
        </authorList>
    </citation>
    <scope>IDENTIFICATION</scope>
</reference>
<feature type="region of interest" description="Disordered" evidence="1">
    <location>
        <begin position="1"/>
        <end position="86"/>
    </location>
</feature>
<feature type="compositionally biased region" description="Basic and acidic residues" evidence="1">
    <location>
        <begin position="49"/>
        <end position="70"/>
    </location>
</feature>
<protein>
    <submittedName>
        <fullName evidence="2">Uncharacterized protein</fullName>
    </submittedName>
</protein>
<reference evidence="2" key="2">
    <citation type="submission" date="2018-03" db="EMBL/GenBank/DDBJ databases">
        <title>The Triticum urartu genome reveals the dynamic nature of wheat genome evolution.</title>
        <authorList>
            <person name="Ling H."/>
            <person name="Ma B."/>
            <person name="Shi X."/>
            <person name="Liu H."/>
            <person name="Dong L."/>
            <person name="Sun H."/>
            <person name="Cao Y."/>
            <person name="Gao Q."/>
            <person name="Zheng S."/>
            <person name="Li Y."/>
            <person name="Yu Y."/>
            <person name="Du H."/>
            <person name="Qi M."/>
            <person name="Li Y."/>
            <person name="Yu H."/>
            <person name="Cui Y."/>
            <person name="Wang N."/>
            <person name="Chen C."/>
            <person name="Wu H."/>
            <person name="Zhao Y."/>
            <person name="Zhang J."/>
            <person name="Li Y."/>
            <person name="Zhou W."/>
            <person name="Zhang B."/>
            <person name="Hu W."/>
            <person name="Eijk M."/>
            <person name="Tang J."/>
            <person name="Witsenboer H."/>
            <person name="Zhao S."/>
            <person name="Li Z."/>
            <person name="Zhang A."/>
            <person name="Wang D."/>
            <person name="Liang C."/>
        </authorList>
    </citation>
    <scope>NUCLEOTIDE SEQUENCE [LARGE SCALE GENOMIC DNA]</scope>
    <source>
        <strain evidence="2">cv. G1812</strain>
    </source>
</reference>
<evidence type="ECO:0000313" key="3">
    <source>
        <dbReference type="Proteomes" id="UP000015106"/>
    </source>
</evidence>
<feature type="compositionally biased region" description="Low complexity" evidence="1">
    <location>
        <begin position="112"/>
        <end position="135"/>
    </location>
</feature>
<dbReference type="EnsemblPlants" id="TuG1812G0400003406.01.T01">
    <property type="protein sequence ID" value="TuG1812G0400003406.01.T01"/>
    <property type="gene ID" value="TuG1812G0400003406.01"/>
</dbReference>
<keyword evidence="3" id="KW-1185">Reference proteome</keyword>
<sequence>TDGASTHGTPSPAGFGNVQSRPLPFSVQSKPPSSSSSVRPLSTGFTRPDPIEHPNFSREHPTRSRRDRIARLASSGPSKQASKRWRRWCRRWPSTSWCSSATRRWARPPSSPASCTTSSTPPTRPPSGSISSPRPCTSRTARFAYSY</sequence>
<feature type="region of interest" description="Disordered" evidence="1">
    <location>
        <begin position="102"/>
        <end position="139"/>
    </location>
</feature>
<evidence type="ECO:0000256" key="1">
    <source>
        <dbReference type="SAM" id="MobiDB-lite"/>
    </source>
</evidence>
<name>A0A8R7Q8X0_TRIUA</name>
<proteinExistence type="predicted"/>
<reference evidence="3" key="1">
    <citation type="journal article" date="2013" name="Nature">
        <title>Draft genome of the wheat A-genome progenitor Triticum urartu.</title>
        <authorList>
            <person name="Ling H.Q."/>
            <person name="Zhao S."/>
            <person name="Liu D."/>
            <person name="Wang J."/>
            <person name="Sun H."/>
            <person name="Zhang C."/>
            <person name="Fan H."/>
            <person name="Li D."/>
            <person name="Dong L."/>
            <person name="Tao Y."/>
            <person name="Gao C."/>
            <person name="Wu H."/>
            <person name="Li Y."/>
            <person name="Cui Y."/>
            <person name="Guo X."/>
            <person name="Zheng S."/>
            <person name="Wang B."/>
            <person name="Yu K."/>
            <person name="Liang Q."/>
            <person name="Yang W."/>
            <person name="Lou X."/>
            <person name="Chen J."/>
            <person name="Feng M."/>
            <person name="Jian J."/>
            <person name="Zhang X."/>
            <person name="Luo G."/>
            <person name="Jiang Y."/>
            <person name="Liu J."/>
            <person name="Wang Z."/>
            <person name="Sha Y."/>
            <person name="Zhang B."/>
            <person name="Wu H."/>
            <person name="Tang D."/>
            <person name="Shen Q."/>
            <person name="Xue P."/>
            <person name="Zou S."/>
            <person name="Wang X."/>
            <person name="Liu X."/>
            <person name="Wang F."/>
            <person name="Yang Y."/>
            <person name="An X."/>
            <person name="Dong Z."/>
            <person name="Zhang K."/>
            <person name="Zhang X."/>
            <person name="Luo M.C."/>
            <person name="Dvorak J."/>
            <person name="Tong Y."/>
            <person name="Wang J."/>
            <person name="Yang H."/>
            <person name="Li Z."/>
            <person name="Wang D."/>
            <person name="Zhang A."/>
            <person name="Wang J."/>
        </authorList>
    </citation>
    <scope>NUCLEOTIDE SEQUENCE</scope>
    <source>
        <strain evidence="3">cv. G1812</strain>
    </source>
</reference>
<dbReference type="AlphaFoldDB" id="A0A8R7Q8X0"/>
<feature type="compositionally biased region" description="Low complexity" evidence="1">
    <location>
        <begin position="24"/>
        <end position="42"/>
    </location>
</feature>
<organism evidence="2 3">
    <name type="scientific">Triticum urartu</name>
    <name type="common">Red wild einkorn</name>
    <name type="synonym">Crithodium urartu</name>
    <dbReference type="NCBI Taxonomy" id="4572"/>
    <lineage>
        <taxon>Eukaryota</taxon>
        <taxon>Viridiplantae</taxon>
        <taxon>Streptophyta</taxon>
        <taxon>Embryophyta</taxon>
        <taxon>Tracheophyta</taxon>
        <taxon>Spermatophyta</taxon>
        <taxon>Magnoliopsida</taxon>
        <taxon>Liliopsida</taxon>
        <taxon>Poales</taxon>
        <taxon>Poaceae</taxon>
        <taxon>BOP clade</taxon>
        <taxon>Pooideae</taxon>
        <taxon>Triticodae</taxon>
        <taxon>Triticeae</taxon>
        <taxon>Triticinae</taxon>
        <taxon>Triticum</taxon>
    </lineage>
</organism>
<evidence type="ECO:0000313" key="2">
    <source>
        <dbReference type="EnsemblPlants" id="TuG1812G0400003406.01.T01"/>
    </source>
</evidence>
<dbReference type="Gramene" id="TuG1812G0400003406.01.T01">
    <property type="protein sequence ID" value="TuG1812G0400003406.01.T01"/>
    <property type="gene ID" value="TuG1812G0400003406.01"/>
</dbReference>